<dbReference type="EMBL" id="FQVT01000022">
    <property type="protein sequence ID" value="SHG68103.1"/>
    <property type="molecule type" value="Genomic_DNA"/>
</dbReference>
<sequence>NISCSLLIVVIFEQSYIQDCTLAIRAWWGGYDIKKFLKEFEVSFKSYFLKIFSDTTWRGNKKSLNDKLFILEEKIILQVENDRVFLLFETMDGTLLKKIKDFVPRFHKKKQSKPEICVIINDRQSLATRKIKFKKPDLNLEENYADDFPLVHQQIKEQLKKKKESGLFLLHGKPGTGKSTYIRYLIKTIKKKTIFLSPRTAGSLDNVEMTRLLLENHNCILIIEDAEELMVSRNHQRNSNLSTILNLTDGILGESLGIQIIATFNTDVKNIDAALLRKGRLKTTYEFKPLSVAKSEQLLKKKDIDIQINHPMSLAEIYHFDAQNKIQQEPATAMGFAK</sequence>
<name>A0A1M5LUN4_SALEC</name>
<dbReference type="InterPro" id="IPR003959">
    <property type="entry name" value="ATPase_AAA_core"/>
</dbReference>
<dbReference type="InterPro" id="IPR027417">
    <property type="entry name" value="P-loop_NTPase"/>
</dbReference>
<dbReference type="Pfam" id="PF00004">
    <property type="entry name" value="AAA"/>
    <property type="match status" value="1"/>
</dbReference>
<keyword evidence="3" id="KW-1185">Reference proteome</keyword>
<dbReference type="GO" id="GO:0016887">
    <property type="term" value="F:ATP hydrolysis activity"/>
    <property type="evidence" value="ECO:0007669"/>
    <property type="project" value="InterPro"/>
</dbReference>
<dbReference type="InterPro" id="IPR050747">
    <property type="entry name" value="Mitochondrial_chaperone_BCS1"/>
</dbReference>
<dbReference type="STRING" id="1073325.SAMN05444483_1221"/>
<reference evidence="3" key="1">
    <citation type="submission" date="2016-11" db="EMBL/GenBank/DDBJ databases">
        <authorList>
            <person name="Varghese N."/>
            <person name="Submissions S."/>
        </authorList>
    </citation>
    <scope>NUCLEOTIDE SEQUENCE [LARGE SCALE GENOMIC DNA]</scope>
    <source>
        <strain evidence="3">DSM 24579</strain>
    </source>
</reference>
<evidence type="ECO:0000259" key="1">
    <source>
        <dbReference type="Pfam" id="PF00004"/>
    </source>
</evidence>
<accession>A0A1M5LUN4</accession>
<gene>
    <name evidence="2" type="ORF">SAMN05444483_1221</name>
</gene>
<dbReference type="Gene3D" id="3.40.50.300">
    <property type="entry name" value="P-loop containing nucleotide triphosphate hydrolases"/>
    <property type="match status" value="1"/>
</dbReference>
<evidence type="ECO:0000313" key="2">
    <source>
        <dbReference type="EMBL" id="SHG68103.1"/>
    </source>
</evidence>
<dbReference type="SUPFAM" id="SSF52540">
    <property type="entry name" value="P-loop containing nucleoside triphosphate hydrolases"/>
    <property type="match status" value="1"/>
</dbReference>
<dbReference type="Proteomes" id="UP000183945">
    <property type="component" value="Unassembled WGS sequence"/>
</dbReference>
<dbReference type="GO" id="GO:0005524">
    <property type="term" value="F:ATP binding"/>
    <property type="evidence" value="ECO:0007669"/>
    <property type="project" value="InterPro"/>
</dbReference>
<dbReference type="AlphaFoldDB" id="A0A1M5LUN4"/>
<organism evidence="2 3">
    <name type="scientific">Salegentibacter echinorum</name>
    <dbReference type="NCBI Taxonomy" id="1073325"/>
    <lineage>
        <taxon>Bacteria</taxon>
        <taxon>Pseudomonadati</taxon>
        <taxon>Bacteroidota</taxon>
        <taxon>Flavobacteriia</taxon>
        <taxon>Flavobacteriales</taxon>
        <taxon>Flavobacteriaceae</taxon>
        <taxon>Salegentibacter</taxon>
    </lineage>
</organism>
<protein>
    <submittedName>
        <fullName evidence="2">ATPase family associated with various cellular activities (AAA)</fullName>
    </submittedName>
</protein>
<feature type="non-terminal residue" evidence="2">
    <location>
        <position position="1"/>
    </location>
</feature>
<dbReference type="RefSeq" id="WP_072881731.1">
    <property type="nucleotide sequence ID" value="NZ_FQVT01000022.1"/>
</dbReference>
<proteinExistence type="predicted"/>
<feature type="domain" description="ATPase AAA-type core" evidence="1">
    <location>
        <begin position="169"/>
        <end position="287"/>
    </location>
</feature>
<dbReference type="PANTHER" id="PTHR23070">
    <property type="entry name" value="BCS1 AAA-TYPE ATPASE"/>
    <property type="match status" value="1"/>
</dbReference>
<evidence type="ECO:0000313" key="3">
    <source>
        <dbReference type="Proteomes" id="UP000183945"/>
    </source>
</evidence>